<dbReference type="EMBL" id="BSSQ01000010">
    <property type="protein sequence ID" value="GLX68066.1"/>
    <property type="molecule type" value="Genomic_DNA"/>
</dbReference>
<comment type="caution">
    <text evidence="5">The sequence shown here is derived from an EMBL/GenBank/DDBJ whole genome shotgun (WGS) entry which is preliminary data.</text>
</comment>
<dbReference type="PANTHER" id="PTHR43308:SF5">
    <property type="entry name" value="S-LAYER PROTEIN _ PEPTIDOGLYCAN ENDO-BETA-N-ACETYLGLUCOSAMINIDASE"/>
    <property type="match status" value="1"/>
</dbReference>
<dbReference type="PANTHER" id="PTHR43308">
    <property type="entry name" value="OUTER MEMBRANE PROTEIN ALPHA-RELATED"/>
    <property type="match status" value="1"/>
</dbReference>
<dbReference type="InterPro" id="IPR051465">
    <property type="entry name" value="Cell_Envelope_Struct_Comp"/>
</dbReference>
<feature type="chain" id="PRO_5045791252" description="SLH domain-containing protein" evidence="3">
    <location>
        <begin position="26"/>
        <end position="1476"/>
    </location>
</feature>
<organism evidence="5 6">
    <name type="scientific">Paenibacillus glycanilyticus</name>
    <dbReference type="NCBI Taxonomy" id="126569"/>
    <lineage>
        <taxon>Bacteria</taxon>
        <taxon>Bacillati</taxon>
        <taxon>Bacillota</taxon>
        <taxon>Bacilli</taxon>
        <taxon>Bacillales</taxon>
        <taxon>Paenibacillaceae</taxon>
        <taxon>Paenibacillus</taxon>
    </lineage>
</organism>
<protein>
    <recommendedName>
        <fullName evidence="4">SLH domain-containing protein</fullName>
    </recommendedName>
</protein>
<dbReference type="Gene3D" id="2.170.130.30">
    <property type="match status" value="1"/>
</dbReference>
<keyword evidence="6" id="KW-1185">Reference proteome</keyword>
<name>A0ABQ6GFF5_9BACL</name>
<feature type="domain" description="SLH" evidence="4">
    <location>
        <begin position="1412"/>
        <end position="1474"/>
    </location>
</feature>
<dbReference type="InterPro" id="IPR001119">
    <property type="entry name" value="SLH_dom"/>
</dbReference>
<dbReference type="RefSeq" id="WP_284238811.1">
    <property type="nucleotide sequence ID" value="NZ_BSSQ01000010.1"/>
</dbReference>
<dbReference type="Pfam" id="PF14478">
    <property type="entry name" value="DUF4430"/>
    <property type="match status" value="1"/>
</dbReference>
<dbReference type="PROSITE" id="PS51272">
    <property type="entry name" value="SLH"/>
    <property type="match status" value="3"/>
</dbReference>
<feature type="domain" description="SLH" evidence="4">
    <location>
        <begin position="1293"/>
        <end position="1355"/>
    </location>
</feature>
<sequence length="1476" mass="159465">MKFSFKSLIALFMALTLLLSPQTIGSGQMNLAHATDGQSDDQIIVNNDYAALSLGDTSYINSNLNLPTAGSNGSSISWSSNDATIDSNGVVTRPVYPELNKQAILTATITKGEASLTKNFQVRVIASTDKVTAAYMLHQAQYYYDVYKNKTLASWWDIGAVLGGWGSVEGYSIPDYTGQLTPKQPTDYAGLILGMISVGLNPYKTPSGQNLIEELVTSKQGTDGAYSTLSNQQMWAIIALNAANADKIYNGTNPSVPYNKTAAVQKLISMQADSGSFGFSYDYAGMALIALSGSKEIDGVDATITKTINYLHDKQLQTGDFVAGWGNDNGNTDATVISGLVAAGEDLSGSKWTVNGKTPIDALYRYQTKNGGFMYQLKIGKVDNLASYQAIIALGDIIAGDSIWKRIKLADPQTPEEPEENSPTPEQLDQYIRTASDYFRNSATRVGSDWSAIGLARADQKLPETYVQHLINNVAYSQGNFDLVTDLERTILGLTVAGEDASDLDGINLIDKLTNHAMMTNQGLNGPIFGLIAMDSGKYKISADSVWTREKLIREITSRQKEDGGFSLSGGASDPDITAMALTALAPYRDNQDVIEAGTIEKVLAWLSENQQDNGGYLSWGVDSSESVAQTIIALTANQLDPTSPDFTKNGINLIDKLLQFRLQDGTFSHTMDLMSNGMATEQALQALDAYKLYKEDNNERLYDFTNPLPGIEVISASEVHVRVEGPESRIAVGTVQGSTPLNALDEFAVANEINIQKSMNWGVLGLTIQDIQSGYFGDNDYGFWDFAIHRGNEWLTSSNGSMDQVILMPSDEVVFYYNNWMTMPIDSITVIPEKGDTLHEDVPFTVFVNKTEMDYSTFKLVPVAADGVKVSIYRSTGEQVASQTANSSGKAVFGHLPAGNYTVSVSGYVANNAPTVVHTTSSLQVSSGFASKELALPSGDKPRVVIPLDGQDYLLPLNSVTEEKEVRIDIPETSQSKLYANLPVGVNLPGIEAVKGNVSLVIPKGTQITSTTSSVIELNTSLDVTESVLTERISEVIAEGKQLEEIDQAVSFGGGNGRVAFDQFVTLTFAGSKGKSVAYIENGVAHVVDLVASDEVGQASGRNEYAYNSGNDLIVKTNHFTDYIVYTLKEDQSSGGGGTTPQPTKKVTMSIDKLTINKGYVVAPTSIELRKGDTVWTLFKRILDSQHIAYDYDYYSEYNSVYVKSIAGDGEFDHGEGSGWKYNVNGVYPGFGASQYVLKDGDVIQWRYTTNLGADLDEEAGNGQNPGNEDNGDEGDGEHGEDSGEGLPADIKKLFTDAKSISSWAFQSISDAVQHGFVQGSAGKFYPKASVTRAEFAKMLVTALGLPVSVPAADFVDVHANDWFAPYVNAVAQVKFMNGYNQHFNPNASITREEMASTIVRALAIKAGQSETIINDLSIASAWAKSDIAAIVQSGLMTGFGGTFDPHVSVTREMAVVVAMRAFRYKESHTQPKAA</sequence>
<evidence type="ECO:0000313" key="5">
    <source>
        <dbReference type="EMBL" id="GLX68066.1"/>
    </source>
</evidence>
<dbReference type="SUPFAM" id="SSF49478">
    <property type="entry name" value="Cna protein B-type domain"/>
    <property type="match status" value="1"/>
</dbReference>
<gene>
    <name evidence="5" type="ORF">MU1_24110</name>
</gene>
<evidence type="ECO:0000256" key="2">
    <source>
        <dbReference type="SAM" id="MobiDB-lite"/>
    </source>
</evidence>
<dbReference type="InterPro" id="IPR001330">
    <property type="entry name" value="Prenyltrans"/>
</dbReference>
<dbReference type="InterPro" id="IPR013783">
    <property type="entry name" value="Ig-like_fold"/>
</dbReference>
<dbReference type="InterPro" id="IPR008930">
    <property type="entry name" value="Terpenoid_cyclase/PrenylTrfase"/>
</dbReference>
<dbReference type="InterPro" id="IPR027954">
    <property type="entry name" value="Transcobalamin-like_C"/>
</dbReference>
<dbReference type="SUPFAM" id="SSF48239">
    <property type="entry name" value="Terpenoid cyclases/Protein prenyltransferases"/>
    <property type="match status" value="2"/>
</dbReference>
<evidence type="ECO:0000259" key="4">
    <source>
        <dbReference type="PROSITE" id="PS51272"/>
    </source>
</evidence>
<feature type="domain" description="SLH" evidence="4">
    <location>
        <begin position="1356"/>
        <end position="1411"/>
    </location>
</feature>
<reference evidence="5 6" key="1">
    <citation type="submission" date="2023-03" db="EMBL/GenBank/DDBJ databases">
        <title>Draft genome sequence of the bacteria which degrade cell wall of Tricholomamatutake.</title>
        <authorList>
            <person name="Konishi Y."/>
            <person name="Fukuta Y."/>
            <person name="Shirasaka N."/>
        </authorList>
    </citation>
    <scope>NUCLEOTIDE SEQUENCE [LARGE SCALE GENOMIC DNA]</scope>
    <source>
        <strain evidence="6">mu1</strain>
    </source>
</reference>
<dbReference type="Gene3D" id="1.50.10.20">
    <property type="match status" value="2"/>
</dbReference>
<dbReference type="Pfam" id="PF00395">
    <property type="entry name" value="SLH"/>
    <property type="match status" value="3"/>
</dbReference>
<evidence type="ECO:0000256" key="1">
    <source>
        <dbReference type="ARBA" id="ARBA00022737"/>
    </source>
</evidence>
<accession>A0ABQ6GFF5</accession>
<dbReference type="InterPro" id="IPR046780">
    <property type="entry name" value="aBig_2"/>
</dbReference>
<keyword evidence="3" id="KW-0732">Signal</keyword>
<dbReference type="CDD" id="cd00688">
    <property type="entry name" value="ISOPREN_C2_like"/>
    <property type="match status" value="1"/>
</dbReference>
<dbReference type="Gene3D" id="2.60.40.10">
    <property type="entry name" value="Immunoglobulins"/>
    <property type="match status" value="1"/>
</dbReference>
<feature type="region of interest" description="Disordered" evidence="2">
    <location>
        <begin position="1256"/>
        <end position="1289"/>
    </location>
</feature>
<evidence type="ECO:0000256" key="3">
    <source>
        <dbReference type="SAM" id="SignalP"/>
    </source>
</evidence>
<feature type="signal peptide" evidence="3">
    <location>
        <begin position="1"/>
        <end position="25"/>
    </location>
</feature>
<proteinExistence type="predicted"/>
<keyword evidence="1" id="KW-0677">Repeat</keyword>
<dbReference type="Proteomes" id="UP001157114">
    <property type="component" value="Unassembled WGS sequence"/>
</dbReference>
<dbReference type="Pfam" id="PF00432">
    <property type="entry name" value="Prenyltrans"/>
    <property type="match status" value="2"/>
</dbReference>
<dbReference type="Pfam" id="PF20578">
    <property type="entry name" value="aBig_2"/>
    <property type="match status" value="1"/>
</dbReference>
<evidence type="ECO:0000313" key="6">
    <source>
        <dbReference type="Proteomes" id="UP001157114"/>
    </source>
</evidence>